<name>A0A1I5DRE9_9ACTN</name>
<organism evidence="2 3">
    <name type="scientific">Geodermatophilus obscurus</name>
    <dbReference type="NCBI Taxonomy" id="1861"/>
    <lineage>
        <taxon>Bacteria</taxon>
        <taxon>Bacillati</taxon>
        <taxon>Actinomycetota</taxon>
        <taxon>Actinomycetes</taxon>
        <taxon>Geodermatophilales</taxon>
        <taxon>Geodermatophilaceae</taxon>
        <taxon>Geodermatophilus</taxon>
    </lineage>
</organism>
<keyword evidence="3" id="KW-1185">Reference proteome</keyword>
<accession>A0A1I5DRE9</accession>
<dbReference type="SUPFAM" id="SSF159888">
    <property type="entry name" value="YdhG-like"/>
    <property type="match status" value="1"/>
</dbReference>
<evidence type="ECO:0000313" key="2">
    <source>
        <dbReference type="EMBL" id="SFO01803.1"/>
    </source>
</evidence>
<evidence type="ECO:0000259" key="1">
    <source>
        <dbReference type="Pfam" id="PF08818"/>
    </source>
</evidence>
<dbReference type="AlphaFoldDB" id="A0A1I5DRE9"/>
<dbReference type="EMBL" id="FOWE01000002">
    <property type="protein sequence ID" value="SFO01803.1"/>
    <property type="molecule type" value="Genomic_DNA"/>
</dbReference>
<reference evidence="3" key="1">
    <citation type="submission" date="2016-10" db="EMBL/GenBank/DDBJ databases">
        <authorList>
            <person name="Varghese N."/>
            <person name="Submissions S."/>
        </authorList>
    </citation>
    <scope>NUCLEOTIDE SEQUENCE [LARGE SCALE GENOMIC DNA]</scope>
    <source>
        <strain evidence="3">DSM 43161</strain>
    </source>
</reference>
<feature type="domain" description="YdhG-like" evidence="1">
    <location>
        <begin position="25"/>
        <end position="117"/>
    </location>
</feature>
<dbReference type="Proteomes" id="UP000183642">
    <property type="component" value="Unassembled WGS sequence"/>
</dbReference>
<dbReference type="Pfam" id="PF08818">
    <property type="entry name" value="DUF1801"/>
    <property type="match status" value="1"/>
</dbReference>
<protein>
    <submittedName>
        <fullName evidence="2">Uncharacterized conserved protein YdhG, YjbR/CyaY-like superfamily, DUF1801 family</fullName>
    </submittedName>
</protein>
<evidence type="ECO:0000313" key="3">
    <source>
        <dbReference type="Proteomes" id="UP000183642"/>
    </source>
</evidence>
<proteinExistence type="predicted"/>
<gene>
    <name evidence="2" type="ORF">SAMN05660359_00981</name>
</gene>
<dbReference type="Gene3D" id="3.90.1150.200">
    <property type="match status" value="1"/>
</dbReference>
<sequence>MRHHPHVTAPATVEEYLAALPPEARSALEQVRAAVLRGMPGATETIRYGMPAAMVGTRHGLHYAAWKRHAALYPVPVFDGPGEGDLEAEVAPLRSGKDAVHLAYRSPVPGDLVERIASAVAARRSEER</sequence>
<dbReference type="InterPro" id="IPR014922">
    <property type="entry name" value="YdhG-like"/>
</dbReference>